<dbReference type="SUPFAM" id="SSF51322">
    <property type="entry name" value="Cyanovirin-N"/>
    <property type="match status" value="1"/>
</dbReference>
<comment type="caution">
    <text evidence="3">The sequence shown here is derived from an EMBL/GenBank/DDBJ whole genome shotgun (WGS) entry which is preliminary data.</text>
</comment>
<evidence type="ECO:0000313" key="4">
    <source>
        <dbReference type="Proteomes" id="UP000036893"/>
    </source>
</evidence>
<name>A0A8E0QX86_9EURO</name>
<dbReference type="Gene3D" id="2.30.60.10">
    <property type="entry name" value="Cyanovirin-N"/>
    <property type="match status" value="1"/>
</dbReference>
<proteinExistence type="predicted"/>
<evidence type="ECO:0000256" key="1">
    <source>
        <dbReference type="SAM" id="MobiDB-lite"/>
    </source>
</evidence>
<reference evidence="3" key="1">
    <citation type="journal article" date="2015" name="Genome Announc.">
        <title>Draft Genome Sequence of the Pathogenic Filamentous Fungus Aspergillus udagawae Strain IFM 46973T.</title>
        <authorList>
            <person name="Kusuya Y."/>
            <person name="Takahashi-Nakaguchi A."/>
            <person name="Takahashi H."/>
            <person name="Yaguchi T."/>
        </authorList>
    </citation>
    <scope>NUCLEOTIDE SEQUENCE</scope>
    <source>
        <strain evidence="3">IFM 46973</strain>
    </source>
</reference>
<evidence type="ECO:0000313" key="3">
    <source>
        <dbReference type="EMBL" id="GIC93137.1"/>
    </source>
</evidence>
<dbReference type="EMBL" id="BBXM02000008">
    <property type="protein sequence ID" value="GIC93137.1"/>
    <property type="molecule type" value="Genomic_DNA"/>
</dbReference>
<organism evidence="3 4">
    <name type="scientific">Aspergillus udagawae</name>
    <dbReference type="NCBI Taxonomy" id="91492"/>
    <lineage>
        <taxon>Eukaryota</taxon>
        <taxon>Fungi</taxon>
        <taxon>Dikarya</taxon>
        <taxon>Ascomycota</taxon>
        <taxon>Pezizomycotina</taxon>
        <taxon>Eurotiomycetes</taxon>
        <taxon>Eurotiomycetidae</taxon>
        <taxon>Eurotiales</taxon>
        <taxon>Aspergillaceae</taxon>
        <taxon>Aspergillus</taxon>
        <taxon>Aspergillus subgen. Fumigati</taxon>
    </lineage>
</organism>
<dbReference type="AlphaFoldDB" id="A0A8E0QX86"/>
<dbReference type="RefSeq" id="XP_043150403.1">
    <property type="nucleotide sequence ID" value="XM_043294468.1"/>
</dbReference>
<accession>A0A8E0QX86</accession>
<dbReference type="GeneID" id="66997095"/>
<dbReference type="Pfam" id="PF08881">
    <property type="entry name" value="CVNH"/>
    <property type="match status" value="1"/>
</dbReference>
<feature type="region of interest" description="Disordered" evidence="1">
    <location>
        <begin position="413"/>
        <end position="435"/>
    </location>
</feature>
<sequence>MVFSTSCRNISLEHDPNTDLTYLRAECKTADSGEWNSSSICLDEHLGVSRLYKGFDTTEGKTASAQGKSLQSLLEPGSLTLRGTSVLYGRVSGVDGGWEATIYLDLLFNNDNGKLVREGRSTSLMKSAGLIRSSVDGDIMSLLLAPDGKLYVSRMSMHDDSALDNEGRLRPYNGDLSAMEYRQLFASYWGISGQMRKLNPMGDWQDFDLRFGEQLSNATGSISLEPPLLQKDEETRTTAQCIYMSTILAGYLADILFFGRVGAAYGSGLAPLAASTVRSAMSPFVSDPKMRDEVAAVALYRVLKEEVPKAAGIGVRNVIALYSGESARDCPNQDDCLNALKDYAAAEFNRQGVDSSILQEMTLGWDKYGNSSLPMEFTNTRYRILETVLEALINGKSEDDIKHSFDDYTHDGVDLLPLPQSQSPSPPPEKKKDEGTDYIGKWRQDIISVQDQLYLLEPSVGLDVEQSTMQALESIANGLTGLNGLLDFWPDYKGDDATNEQRKAIIQSTTELVAKGTETVKDTEEGNSVLNQVLKLAQNLESLKTQFTDETDAEQAELDKLKPELQAAVEKMFADQKVYQHAQNGLTAEVNKLSEEEHKHGAEATIEDGIRWYRDLLRRRTSALASAQAAADTAMETYLESEQTVVHLQARQAMLNDIHKRRFAVQREITKTEMIIRDLKLMIEGTKREEERILSVVDLMSATLTDLLHIGEPPYHRPNRKIEDQVCTAVLAVHRESLIDASFVESARKAVTSVLDWFDDVMPEATQREIDAIVKNPLYQQSKRKFDGAAVEKDVEKDV</sequence>
<dbReference type="InterPro" id="IPR011058">
    <property type="entry name" value="Cyanovirin-N"/>
</dbReference>
<dbReference type="InterPro" id="IPR036673">
    <property type="entry name" value="Cyanovirin-N_sf"/>
</dbReference>
<feature type="domain" description="Cyanovirin-N" evidence="2">
    <location>
        <begin position="3"/>
        <end position="116"/>
    </location>
</feature>
<dbReference type="Proteomes" id="UP000036893">
    <property type="component" value="Unassembled WGS sequence"/>
</dbReference>
<reference evidence="3" key="2">
    <citation type="submission" date="2021-01" db="EMBL/GenBank/DDBJ databases">
        <title>Pan-genome distribution and transcriptional activeness of fungal secondary metabolism genes in Aspergillus section Fumigati.</title>
        <authorList>
            <person name="Takahashi H."/>
            <person name="Umemura M."/>
            <person name="Ninomiya A."/>
            <person name="Kusuya Y."/>
            <person name="Urayama S."/>
            <person name="Shimizu M."/>
            <person name="Watanabe A."/>
            <person name="Kamei K."/>
            <person name="Yaguchi T."/>
            <person name="Hagiwara D."/>
        </authorList>
    </citation>
    <scope>NUCLEOTIDE SEQUENCE</scope>
    <source>
        <strain evidence="3">IFM 46973</strain>
    </source>
</reference>
<protein>
    <recommendedName>
        <fullName evidence="2">Cyanovirin-N domain-containing protein</fullName>
    </recommendedName>
</protein>
<gene>
    <name evidence="3" type="ORF">Aud_009618</name>
</gene>
<evidence type="ECO:0000259" key="2">
    <source>
        <dbReference type="Pfam" id="PF08881"/>
    </source>
</evidence>